<evidence type="ECO:0000256" key="5">
    <source>
        <dbReference type="ARBA" id="ARBA00022801"/>
    </source>
</evidence>
<dbReference type="InterPro" id="IPR020630">
    <property type="entry name" value="THF_DH/CycHdrlase_cat_dom"/>
</dbReference>
<organism evidence="14 15">
    <name type="scientific">Sumerlaea chitinivorans</name>
    <dbReference type="NCBI Taxonomy" id="2250252"/>
    <lineage>
        <taxon>Bacteria</taxon>
        <taxon>Candidatus Sumerlaeota</taxon>
        <taxon>Candidatus Sumerlaeia</taxon>
        <taxon>Candidatus Sumerlaeales</taxon>
        <taxon>Candidatus Sumerlaeaceae</taxon>
        <taxon>Candidatus Sumerlaea</taxon>
    </lineage>
</organism>
<comment type="function">
    <text evidence="11">Catalyzes the oxidation of 5,10-methylenetetrahydrofolate to 5,10-methenyltetrahydrofolate and then the hydrolysis of 5,10-methenyltetrahydrofolate to 10-formyltetrahydrofolate.</text>
</comment>
<dbReference type="AlphaFoldDB" id="A0A2Z4Y2K8"/>
<evidence type="ECO:0000256" key="3">
    <source>
        <dbReference type="ARBA" id="ARBA00022563"/>
    </source>
</evidence>
<keyword evidence="10 11" id="KW-0511">Multifunctional enzyme</keyword>
<comment type="pathway">
    <text evidence="1 11">One-carbon metabolism; tetrahydrofolate interconversion.</text>
</comment>
<dbReference type="Pfam" id="PF02882">
    <property type="entry name" value="THF_DHG_CYH_C"/>
    <property type="match status" value="1"/>
</dbReference>
<dbReference type="EC" id="1.5.1.5" evidence="11"/>
<dbReference type="FunFam" id="3.40.50.720:FF:000189">
    <property type="entry name" value="Bifunctional protein FolD"/>
    <property type="match status" value="1"/>
</dbReference>
<gene>
    <name evidence="11" type="primary">folD</name>
    <name evidence="14" type="ORF">BRCON_0156</name>
</gene>
<dbReference type="InterPro" id="IPR036291">
    <property type="entry name" value="NAD(P)-bd_dom_sf"/>
</dbReference>
<protein>
    <recommendedName>
        <fullName evidence="11">Bifunctional protein FolD</fullName>
    </recommendedName>
    <domain>
        <recommendedName>
            <fullName evidence="11">Methylenetetrahydrofolate dehydrogenase</fullName>
            <ecNumber evidence="11">1.5.1.5</ecNumber>
        </recommendedName>
    </domain>
    <domain>
        <recommendedName>
            <fullName evidence="11">Methenyltetrahydrofolate cyclohydrolase</fullName>
            <ecNumber evidence="11">3.5.4.9</ecNumber>
        </recommendedName>
    </domain>
</protein>
<evidence type="ECO:0000256" key="7">
    <source>
        <dbReference type="ARBA" id="ARBA00023002"/>
    </source>
</evidence>
<dbReference type="GO" id="GO:0009086">
    <property type="term" value="P:methionine biosynthetic process"/>
    <property type="evidence" value="ECO:0007669"/>
    <property type="project" value="UniProtKB-KW"/>
</dbReference>
<dbReference type="HAMAP" id="MF_01576">
    <property type="entry name" value="THF_DHG_CYH"/>
    <property type="match status" value="1"/>
</dbReference>
<dbReference type="Pfam" id="PF00763">
    <property type="entry name" value="THF_DHG_CYH"/>
    <property type="match status" value="1"/>
</dbReference>
<dbReference type="Proteomes" id="UP000262583">
    <property type="component" value="Chromosome"/>
</dbReference>
<dbReference type="SUPFAM" id="SSF51735">
    <property type="entry name" value="NAD(P)-binding Rossmann-fold domains"/>
    <property type="match status" value="1"/>
</dbReference>
<feature type="binding site" evidence="11">
    <location>
        <begin position="166"/>
        <end position="168"/>
    </location>
    <ligand>
        <name>NADP(+)</name>
        <dbReference type="ChEBI" id="CHEBI:58349"/>
    </ligand>
</feature>
<evidence type="ECO:0000256" key="6">
    <source>
        <dbReference type="ARBA" id="ARBA00022857"/>
    </source>
</evidence>
<name>A0A2Z4Y2K8_SUMC1</name>
<dbReference type="KEGG" id="schv:BRCON_0156"/>
<evidence type="ECO:0000259" key="13">
    <source>
        <dbReference type="Pfam" id="PF02882"/>
    </source>
</evidence>
<dbReference type="PROSITE" id="PS00767">
    <property type="entry name" value="THF_DHG_CYH_2"/>
    <property type="match status" value="1"/>
</dbReference>
<keyword evidence="6 11" id="KW-0521">NADP</keyword>
<comment type="similarity">
    <text evidence="11">Belongs to the tetrahydrofolate dehydrogenase/cyclohydrolase family.</text>
</comment>
<evidence type="ECO:0000256" key="4">
    <source>
        <dbReference type="ARBA" id="ARBA00022755"/>
    </source>
</evidence>
<dbReference type="GO" id="GO:0000105">
    <property type="term" value="P:L-histidine biosynthetic process"/>
    <property type="evidence" value="ECO:0007669"/>
    <property type="project" value="UniProtKB-KW"/>
</dbReference>
<dbReference type="CDD" id="cd01080">
    <property type="entry name" value="NAD_bind_m-THF_DH_Cyclohyd"/>
    <property type="match status" value="1"/>
</dbReference>
<feature type="domain" description="Tetrahydrofolate dehydrogenase/cyclohydrolase catalytic" evidence="12">
    <location>
        <begin position="6"/>
        <end position="121"/>
    </location>
</feature>
<evidence type="ECO:0000256" key="11">
    <source>
        <dbReference type="HAMAP-Rule" id="MF_01576"/>
    </source>
</evidence>
<keyword evidence="4 11" id="KW-0658">Purine biosynthesis</keyword>
<dbReference type="GO" id="GO:0005829">
    <property type="term" value="C:cytosol"/>
    <property type="evidence" value="ECO:0007669"/>
    <property type="project" value="TreeGrafter"/>
</dbReference>
<dbReference type="PANTHER" id="PTHR48099">
    <property type="entry name" value="C-1-TETRAHYDROFOLATE SYNTHASE, CYTOPLASMIC-RELATED"/>
    <property type="match status" value="1"/>
</dbReference>
<feature type="domain" description="Tetrahydrofolate dehydrogenase/cyclohydrolase NAD(P)-binding" evidence="13">
    <location>
        <begin position="140"/>
        <end position="291"/>
    </location>
</feature>
<evidence type="ECO:0000259" key="12">
    <source>
        <dbReference type="Pfam" id="PF00763"/>
    </source>
</evidence>
<dbReference type="NCBIfam" id="NF010783">
    <property type="entry name" value="PRK14186.1"/>
    <property type="match status" value="1"/>
</dbReference>
<dbReference type="Gene3D" id="3.40.50.720">
    <property type="entry name" value="NAD(P)-binding Rossmann-like Domain"/>
    <property type="match status" value="1"/>
</dbReference>
<feature type="binding site" evidence="11">
    <location>
        <position position="236"/>
    </location>
    <ligand>
        <name>NADP(+)</name>
        <dbReference type="ChEBI" id="CHEBI:58349"/>
    </ligand>
</feature>
<dbReference type="SUPFAM" id="SSF53223">
    <property type="entry name" value="Aminoacid dehydrogenase-like, N-terminal domain"/>
    <property type="match status" value="1"/>
</dbReference>
<comment type="subunit">
    <text evidence="2 11">Homodimer.</text>
</comment>
<proteinExistence type="inferred from homology"/>
<dbReference type="GO" id="GO:0004488">
    <property type="term" value="F:methylenetetrahydrofolate dehydrogenase (NADP+) activity"/>
    <property type="evidence" value="ECO:0007669"/>
    <property type="project" value="UniProtKB-UniRule"/>
</dbReference>
<evidence type="ECO:0000256" key="8">
    <source>
        <dbReference type="ARBA" id="ARBA00023102"/>
    </source>
</evidence>
<evidence type="ECO:0000256" key="9">
    <source>
        <dbReference type="ARBA" id="ARBA00023167"/>
    </source>
</evidence>
<dbReference type="InterPro" id="IPR046346">
    <property type="entry name" value="Aminoacid_DH-like_N_sf"/>
</dbReference>
<dbReference type="InterPro" id="IPR020631">
    <property type="entry name" value="THF_DH/CycHdrlase_NAD-bd_dom"/>
</dbReference>
<accession>A0A2Z4Y2K8</accession>
<keyword evidence="7 11" id="KW-0560">Oxidoreductase</keyword>
<keyword evidence="5 11" id="KW-0378">Hydrolase</keyword>
<dbReference type="Gene3D" id="3.40.50.10860">
    <property type="entry name" value="Leucine Dehydrogenase, chain A, domain 1"/>
    <property type="match status" value="1"/>
</dbReference>
<dbReference type="UniPathway" id="UPA00193"/>
<keyword evidence="3 11" id="KW-0554">One-carbon metabolism</keyword>
<evidence type="ECO:0000313" key="15">
    <source>
        <dbReference type="Proteomes" id="UP000262583"/>
    </source>
</evidence>
<dbReference type="EMBL" id="CP030759">
    <property type="protein sequence ID" value="AXA34933.1"/>
    <property type="molecule type" value="Genomic_DNA"/>
</dbReference>
<dbReference type="PRINTS" id="PR00085">
    <property type="entry name" value="THFDHDRGNASE"/>
</dbReference>
<dbReference type="PANTHER" id="PTHR48099:SF5">
    <property type="entry name" value="C-1-TETRAHYDROFOLATE SYNTHASE, CYTOPLASMIC"/>
    <property type="match status" value="1"/>
</dbReference>
<sequence length="294" mass="31948">MTARIIDGTAIAARIREQLLLESRAFMQRTHVKPGLVVILVGDHPASQVYVRSKRKACLELGWYSEVITLPNSASQQQVEEVIDKLNADPMVHGILLQLPLPEHLSEHVLLERIRPEKDVDGFHPLNVGKLVLGLPAPIPCTPLGIQRLLLEEKIETSGKFTVVVGRSNIVGKPVAQLLMRKGAGGDATVCVCHSRSEHLPEILRQADILIAAIGRPNFIKAGWIKPGATVIDVGINRVEDPASPRGYRLVGDVDFEAAKHVAGAITPVPGGVGPMTIAMLLHNTLWCAKRLVE</sequence>
<dbReference type="InterPro" id="IPR020867">
    <property type="entry name" value="THF_DH/CycHdrlase_CS"/>
</dbReference>
<dbReference type="GO" id="GO:0004477">
    <property type="term" value="F:methenyltetrahydrofolate cyclohydrolase activity"/>
    <property type="evidence" value="ECO:0007669"/>
    <property type="project" value="UniProtKB-UniRule"/>
</dbReference>
<dbReference type="GO" id="GO:0035999">
    <property type="term" value="P:tetrahydrofolate interconversion"/>
    <property type="evidence" value="ECO:0007669"/>
    <property type="project" value="UniProtKB-UniRule"/>
</dbReference>
<evidence type="ECO:0000313" key="14">
    <source>
        <dbReference type="EMBL" id="AXA34933.1"/>
    </source>
</evidence>
<comment type="catalytic activity">
    <reaction evidence="11">
        <text>(6R)-5,10-methenyltetrahydrofolate + H2O = (6R)-10-formyltetrahydrofolate + H(+)</text>
        <dbReference type="Rhea" id="RHEA:23700"/>
        <dbReference type="ChEBI" id="CHEBI:15377"/>
        <dbReference type="ChEBI" id="CHEBI:15378"/>
        <dbReference type="ChEBI" id="CHEBI:57455"/>
        <dbReference type="ChEBI" id="CHEBI:195366"/>
        <dbReference type="EC" id="3.5.4.9"/>
    </reaction>
</comment>
<keyword evidence="8 11" id="KW-0368">Histidine biosynthesis</keyword>
<dbReference type="FunFam" id="3.40.50.10860:FF:000005">
    <property type="entry name" value="C-1-tetrahydrofolate synthase, cytoplasmic, putative"/>
    <property type="match status" value="1"/>
</dbReference>
<comment type="caution">
    <text evidence="11">Lacks conserved residue(s) required for the propagation of feature annotation.</text>
</comment>
<dbReference type="InterPro" id="IPR000672">
    <property type="entry name" value="THF_DH/CycHdrlase"/>
</dbReference>
<reference evidence="14 15" key="1">
    <citation type="submission" date="2018-05" db="EMBL/GenBank/DDBJ databases">
        <title>A metagenomic window into the 2 km-deep terrestrial subsurface aquifer revealed taxonomically and functionally diverse microbial community comprising novel uncultured bacterial lineages.</title>
        <authorList>
            <person name="Kadnikov V.V."/>
            <person name="Mardanov A.V."/>
            <person name="Beletsky A.V."/>
            <person name="Banks D."/>
            <person name="Pimenov N.V."/>
            <person name="Frank Y.A."/>
            <person name="Karnachuk O.V."/>
            <person name="Ravin N.V."/>
        </authorList>
    </citation>
    <scope>NUCLEOTIDE SEQUENCE [LARGE SCALE GENOMIC DNA]</scope>
    <source>
        <strain evidence="14">BY</strain>
    </source>
</reference>
<comment type="catalytic activity">
    <reaction evidence="11">
        <text>(6R)-5,10-methylene-5,6,7,8-tetrahydrofolate + NADP(+) = (6R)-5,10-methenyltetrahydrofolate + NADPH</text>
        <dbReference type="Rhea" id="RHEA:22812"/>
        <dbReference type="ChEBI" id="CHEBI:15636"/>
        <dbReference type="ChEBI" id="CHEBI:57455"/>
        <dbReference type="ChEBI" id="CHEBI:57783"/>
        <dbReference type="ChEBI" id="CHEBI:58349"/>
        <dbReference type="EC" id="1.5.1.5"/>
    </reaction>
</comment>
<dbReference type="GO" id="GO:0006164">
    <property type="term" value="P:purine nucleotide biosynthetic process"/>
    <property type="evidence" value="ECO:0007669"/>
    <property type="project" value="UniProtKB-KW"/>
</dbReference>
<evidence type="ECO:0000256" key="10">
    <source>
        <dbReference type="ARBA" id="ARBA00023268"/>
    </source>
</evidence>
<keyword evidence="9 11" id="KW-0486">Methionine biosynthesis</keyword>
<evidence type="ECO:0000256" key="2">
    <source>
        <dbReference type="ARBA" id="ARBA00011738"/>
    </source>
</evidence>
<dbReference type="EC" id="3.5.4.9" evidence="11"/>
<evidence type="ECO:0000256" key="1">
    <source>
        <dbReference type="ARBA" id="ARBA00004777"/>
    </source>
</evidence>
<keyword evidence="11" id="KW-0028">Amino-acid biosynthesis</keyword>